<dbReference type="Proteomes" id="UP000256297">
    <property type="component" value="Chromosome CBM2589_b"/>
</dbReference>
<evidence type="ECO:0000313" key="3">
    <source>
        <dbReference type="Proteomes" id="UP000256297"/>
    </source>
</evidence>
<organism evidence="2 3">
    <name type="scientific">Cupriavidus taiwanensis</name>
    <dbReference type="NCBI Taxonomy" id="164546"/>
    <lineage>
        <taxon>Bacteria</taxon>
        <taxon>Pseudomonadati</taxon>
        <taxon>Pseudomonadota</taxon>
        <taxon>Betaproteobacteria</taxon>
        <taxon>Burkholderiales</taxon>
        <taxon>Burkholderiaceae</taxon>
        <taxon>Cupriavidus</taxon>
    </lineage>
</organism>
<reference evidence="2 3" key="1">
    <citation type="submission" date="2018-01" db="EMBL/GenBank/DDBJ databases">
        <authorList>
            <person name="Clerissi C."/>
        </authorList>
    </citation>
    <scope>NUCLEOTIDE SEQUENCE [LARGE SCALE GENOMIC DNA]</scope>
    <source>
        <strain evidence="2">Cupriavidus taiwanensis STM 3521</strain>
    </source>
</reference>
<dbReference type="AlphaFoldDB" id="A0A975WX94"/>
<name>A0A975WX94_9BURK</name>
<gene>
    <name evidence="2" type="ORF">CBM2589_B180066</name>
</gene>
<proteinExistence type="predicted"/>
<comment type="caution">
    <text evidence="2">The sequence shown here is derived from an EMBL/GenBank/DDBJ whole genome shotgun (WGS) entry which is preliminary data.</text>
</comment>
<protein>
    <submittedName>
        <fullName evidence="2">Uncharacterized protein</fullName>
    </submittedName>
</protein>
<accession>A0A975WX94</accession>
<feature type="region of interest" description="Disordered" evidence="1">
    <location>
        <begin position="16"/>
        <end position="56"/>
    </location>
</feature>
<evidence type="ECO:0000313" key="2">
    <source>
        <dbReference type="EMBL" id="SOY47312.1"/>
    </source>
</evidence>
<sequence>MRERGWGRGQALVYRDGLDSVEALPLSPTLSRKREREQTSGTRSPPAQSGRTPANR</sequence>
<evidence type="ECO:0000256" key="1">
    <source>
        <dbReference type="SAM" id="MobiDB-lite"/>
    </source>
</evidence>
<dbReference type="EMBL" id="OFSP01000010">
    <property type="protein sequence ID" value="SOY47312.1"/>
    <property type="molecule type" value="Genomic_DNA"/>
</dbReference>
<feature type="compositionally biased region" description="Polar residues" evidence="1">
    <location>
        <begin position="39"/>
        <end position="56"/>
    </location>
</feature>